<name>A0A0U5H7B2_9EURY</name>
<dbReference type="AlphaFoldDB" id="A0A0U5H7B2"/>
<proteinExistence type="predicted"/>
<gene>
    <name evidence="2" type="ORF">HHUB_3491</name>
</gene>
<keyword evidence="3" id="KW-1185">Reference proteome</keyword>
<accession>A0A0U5H7B2</accession>
<dbReference type="EMBL" id="LN831302">
    <property type="protein sequence ID" value="CQH61583.1"/>
    <property type="molecule type" value="Genomic_DNA"/>
</dbReference>
<evidence type="ECO:0000256" key="1">
    <source>
        <dbReference type="SAM" id="Phobius"/>
    </source>
</evidence>
<keyword evidence="1" id="KW-1133">Transmembrane helix</keyword>
<feature type="transmembrane region" description="Helical" evidence="1">
    <location>
        <begin position="73"/>
        <end position="101"/>
    </location>
</feature>
<dbReference type="STRING" id="1407499.HHUB_3491"/>
<reference evidence="3" key="1">
    <citation type="journal article" date="2016" name="Environ. Microbiol.">
        <title>The complete genome of a viable archaeum isolated from 123-million-year-old rock salt.</title>
        <authorList>
            <person name="Jaakkola S.T."/>
            <person name="Pfeiffer F."/>
            <person name="Ravantti J.J."/>
            <person name="Guo Q."/>
            <person name="Liu Y."/>
            <person name="Chen X."/>
            <person name="Ma H."/>
            <person name="Yang C."/>
            <person name="Oksanen H.M."/>
            <person name="Bamford D.H."/>
        </authorList>
    </citation>
    <scope>NUCLEOTIDE SEQUENCE</scope>
    <source>
        <strain evidence="3">JI20-1</strain>
    </source>
</reference>
<evidence type="ECO:0000313" key="2">
    <source>
        <dbReference type="EMBL" id="CQH61583.1"/>
    </source>
</evidence>
<dbReference type="RefSeq" id="WP_059057830.1">
    <property type="nucleotide sequence ID" value="NZ_CEML01000001.1"/>
</dbReference>
<keyword evidence="1" id="KW-0472">Membrane</keyword>
<feature type="transmembrane region" description="Helical" evidence="1">
    <location>
        <begin position="121"/>
        <end position="140"/>
    </location>
</feature>
<evidence type="ECO:0000313" key="3">
    <source>
        <dbReference type="Proteomes" id="UP000066737"/>
    </source>
</evidence>
<dbReference type="Proteomes" id="UP000066737">
    <property type="component" value="Chromosome I"/>
</dbReference>
<dbReference type="GeneID" id="26660102"/>
<dbReference type="KEGG" id="hhb:Hhub_3491"/>
<organism evidence="2 3">
    <name type="scientific">Halobacterium hubeiense</name>
    <dbReference type="NCBI Taxonomy" id="1407499"/>
    <lineage>
        <taxon>Archaea</taxon>
        <taxon>Methanobacteriati</taxon>
        <taxon>Methanobacteriota</taxon>
        <taxon>Stenosarchaea group</taxon>
        <taxon>Halobacteria</taxon>
        <taxon>Halobacteriales</taxon>
        <taxon>Halobacteriaceae</taxon>
        <taxon>Halobacterium</taxon>
    </lineage>
</organism>
<evidence type="ECO:0008006" key="4">
    <source>
        <dbReference type="Google" id="ProtNLM"/>
    </source>
</evidence>
<feature type="transmembrane region" description="Helical" evidence="1">
    <location>
        <begin position="32"/>
        <end position="53"/>
    </location>
</feature>
<dbReference type="PANTHER" id="PTHR31303:SF1">
    <property type="entry name" value="CTP-DEPENDENT DIACYLGLYCEROL KINASE 1"/>
    <property type="match status" value="1"/>
</dbReference>
<dbReference type="PANTHER" id="PTHR31303">
    <property type="entry name" value="CTP-DEPENDENT DIACYLGLYCEROL KINASE 1"/>
    <property type="match status" value="1"/>
</dbReference>
<protein>
    <recommendedName>
        <fullName evidence="4">Dolichol kinase</fullName>
    </recommendedName>
</protein>
<dbReference type="InterPro" id="IPR037997">
    <property type="entry name" value="Dgk1-like"/>
</dbReference>
<sequence>MSELDRRLVHASGALLPGAFLAGVVPWPAVEWLLVAGSVVAAALEALRLSGYVSWRIFDRLTREYEQDNPAGYALYVFSWTATAWLFAPVVAVPAMLMLALADPASGLLSQTSGLEVKQGWVLLATFGICMAIASLLGVAPVPAAAGALAATVADGTNPVVRGYVIDDNASIPLGAAAAMWLARLVV</sequence>
<dbReference type="GO" id="GO:0004143">
    <property type="term" value="F:ATP-dependent diacylglycerol kinase activity"/>
    <property type="evidence" value="ECO:0007669"/>
    <property type="project" value="InterPro"/>
</dbReference>
<keyword evidence="1" id="KW-0812">Transmembrane</keyword>
<dbReference type="OrthoDB" id="213078at2157"/>